<keyword evidence="2" id="KW-1185">Reference proteome</keyword>
<gene>
    <name evidence="1" type="ORF">SAMN04487950_0593</name>
</gene>
<protein>
    <submittedName>
        <fullName evidence="1">Uncharacterized protein</fullName>
    </submittedName>
</protein>
<reference evidence="2" key="1">
    <citation type="submission" date="2016-10" db="EMBL/GenBank/DDBJ databases">
        <authorList>
            <person name="Varghese N."/>
            <person name="Submissions S."/>
        </authorList>
    </citation>
    <scope>NUCLEOTIDE SEQUENCE [LARGE SCALE GENOMIC DNA]</scope>
    <source>
        <strain evidence="2">CGMCC 1.7738</strain>
    </source>
</reference>
<dbReference type="AlphaFoldDB" id="A0A1I4BJ60"/>
<evidence type="ECO:0000313" key="1">
    <source>
        <dbReference type="EMBL" id="SFK68874.1"/>
    </source>
</evidence>
<name>A0A1I4BJ60_9EURY</name>
<sequence length="43" mass="4929">MPKIGTSHNLSHILSLSLPFPNLRWIREHRKLSDARDGFSDNA</sequence>
<accession>A0A1I4BJ60</accession>
<proteinExistence type="predicted"/>
<organism evidence="1 2">
    <name type="scientific">Halogranum rubrum</name>
    <dbReference type="NCBI Taxonomy" id="553466"/>
    <lineage>
        <taxon>Archaea</taxon>
        <taxon>Methanobacteriati</taxon>
        <taxon>Methanobacteriota</taxon>
        <taxon>Stenosarchaea group</taxon>
        <taxon>Halobacteria</taxon>
        <taxon>Halobacteriales</taxon>
        <taxon>Haloferacaceae</taxon>
    </lineage>
</organism>
<evidence type="ECO:0000313" key="2">
    <source>
        <dbReference type="Proteomes" id="UP000199607"/>
    </source>
</evidence>
<dbReference type="EMBL" id="FOTC01000001">
    <property type="protein sequence ID" value="SFK68874.1"/>
    <property type="molecule type" value="Genomic_DNA"/>
</dbReference>
<dbReference type="Proteomes" id="UP000199607">
    <property type="component" value="Unassembled WGS sequence"/>
</dbReference>